<dbReference type="InterPro" id="IPR005645">
    <property type="entry name" value="FSH-like_dom"/>
</dbReference>
<keyword evidence="1 3" id="KW-0378">Hydrolase</keyword>
<evidence type="ECO:0000313" key="3">
    <source>
        <dbReference type="EMBL" id="EST41830.1"/>
    </source>
</evidence>
<evidence type="ECO:0000259" key="2">
    <source>
        <dbReference type="Pfam" id="PF03959"/>
    </source>
</evidence>
<dbReference type="VEuPathDB" id="GiardiaDB:SS50377_25289"/>
<dbReference type="OrthoDB" id="414698at2759"/>
<dbReference type="InterPro" id="IPR050593">
    <property type="entry name" value="LovG"/>
</dbReference>
<dbReference type="SUPFAM" id="SSF53474">
    <property type="entry name" value="alpha/beta-Hydrolases"/>
    <property type="match status" value="1"/>
</dbReference>
<proteinExistence type="predicted"/>
<evidence type="ECO:0000256" key="1">
    <source>
        <dbReference type="ARBA" id="ARBA00022801"/>
    </source>
</evidence>
<dbReference type="Gene3D" id="3.40.50.1820">
    <property type="entry name" value="alpha/beta hydrolase"/>
    <property type="match status" value="1"/>
</dbReference>
<dbReference type="Pfam" id="PF03959">
    <property type="entry name" value="FSH1"/>
    <property type="match status" value="1"/>
</dbReference>
<dbReference type="EMBL" id="KI546167">
    <property type="protein sequence ID" value="EST41830.1"/>
    <property type="molecule type" value="Genomic_DNA"/>
</dbReference>
<dbReference type="PANTHER" id="PTHR48070">
    <property type="entry name" value="ESTERASE OVCA2"/>
    <property type="match status" value="1"/>
</dbReference>
<keyword evidence="5" id="KW-1185">Reference proteome</keyword>
<feature type="domain" description="Serine hydrolase" evidence="2">
    <location>
        <begin position="2"/>
        <end position="210"/>
    </location>
</feature>
<dbReference type="AlphaFoldDB" id="V6LBJ0"/>
<organism evidence="3">
    <name type="scientific">Spironucleus salmonicida</name>
    <dbReference type="NCBI Taxonomy" id="348837"/>
    <lineage>
        <taxon>Eukaryota</taxon>
        <taxon>Metamonada</taxon>
        <taxon>Diplomonadida</taxon>
        <taxon>Hexamitidae</taxon>
        <taxon>Hexamitinae</taxon>
        <taxon>Spironucleus</taxon>
    </lineage>
</organism>
<dbReference type="InterPro" id="IPR029058">
    <property type="entry name" value="AB_hydrolase_fold"/>
</dbReference>
<sequence length="217" mass="25049">MKKTLLLHGFGQNGQSFYTRLGSIRRLNKKQEYYSPDAPFTVVVENGQYVLGSDPPVNVAAAVSDIQDNAKAYYVWEIDQSVKSGRRFYHLQESVNFIIDLIQKNNYDNIIAFSQGATALLCALKQSAIQVKVCLVSPWWYDKIYSQKQPQLIENIIQQDILQDITVIYGKTDNSISQQSFHTLRLEFPNFKYIEHEGGHFVPGNKDFKQFWKEWLA</sequence>
<dbReference type="EMBL" id="AUWU02000005">
    <property type="protein sequence ID" value="KAH0573170.1"/>
    <property type="molecule type" value="Genomic_DNA"/>
</dbReference>
<evidence type="ECO:0000313" key="4">
    <source>
        <dbReference type="EMBL" id="KAH0573170.1"/>
    </source>
</evidence>
<protein>
    <submittedName>
        <fullName evidence="3">Serine hydrolase (FSH1) family protein</fullName>
    </submittedName>
</protein>
<dbReference type="GO" id="GO:0005737">
    <property type="term" value="C:cytoplasm"/>
    <property type="evidence" value="ECO:0007669"/>
    <property type="project" value="TreeGrafter"/>
</dbReference>
<evidence type="ECO:0000313" key="5">
    <source>
        <dbReference type="Proteomes" id="UP000018208"/>
    </source>
</evidence>
<dbReference type="Proteomes" id="UP000018208">
    <property type="component" value="Unassembled WGS sequence"/>
</dbReference>
<name>V6LBJ0_9EUKA</name>
<reference evidence="3 4" key="1">
    <citation type="journal article" date="2014" name="PLoS Genet.">
        <title>The Genome of Spironucleus salmonicida Highlights a Fish Pathogen Adapted to Fluctuating Environments.</title>
        <authorList>
            <person name="Xu F."/>
            <person name="Jerlstrom-Hultqvist J."/>
            <person name="Einarsson E."/>
            <person name="Astvaldsson A."/>
            <person name="Svard S.G."/>
            <person name="Andersson J.O."/>
        </authorList>
    </citation>
    <scope>NUCLEOTIDE SEQUENCE</scope>
    <source>
        <strain evidence="4">ATCC 50377</strain>
    </source>
</reference>
<gene>
    <name evidence="3" type="ORF">SS50377_18664</name>
    <name evidence="4" type="ORF">SS50377_25289</name>
</gene>
<reference evidence="4" key="2">
    <citation type="submission" date="2020-12" db="EMBL/GenBank/DDBJ databases">
        <title>New Spironucleus salmonicida genome in near-complete chromosomes.</title>
        <authorList>
            <person name="Xu F."/>
            <person name="Kurt Z."/>
            <person name="Jimenez-Gonzalez A."/>
            <person name="Astvaldsson A."/>
            <person name="Andersson J.O."/>
            <person name="Svard S.G."/>
        </authorList>
    </citation>
    <scope>NUCLEOTIDE SEQUENCE</scope>
    <source>
        <strain evidence="4">ATCC 50377</strain>
    </source>
</reference>
<dbReference type="PANTHER" id="PTHR48070:SF6">
    <property type="entry name" value="ESTERASE OVCA2"/>
    <property type="match status" value="1"/>
</dbReference>
<accession>V6LBJ0</accession>
<dbReference type="GO" id="GO:0016787">
    <property type="term" value="F:hydrolase activity"/>
    <property type="evidence" value="ECO:0007669"/>
    <property type="project" value="UniProtKB-KW"/>
</dbReference>
<dbReference type="GO" id="GO:0005634">
    <property type="term" value="C:nucleus"/>
    <property type="evidence" value="ECO:0007669"/>
    <property type="project" value="TreeGrafter"/>
</dbReference>